<gene>
    <name evidence="6" type="ORF">CD32_22285</name>
</gene>
<dbReference type="AlphaFoldDB" id="A0A0A3IEW2"/>
<accession>A0A0A3IEW2</accession>
<dbReference type="eggNOG" id="COG3258">
    <property type="taxonomic scope" value="Bacteria"/>
</dbReference>
<dbReference type="STRING" id="1220589.CD32_22285"/>
<dbReference type="PANTHER" id="PTHR35008:SF4">
    <property type="entry name" value="BLL4482 PROTEIN"/>
    <property type="match status" value="1"/>
</dbReference>
<feature type="domain" description="Cytochrome c" evidence="5">
    <location>
        <begin position="73"/>
        <end position="170"/>
    </location>
</feature>
<dbReference type="PROSITE" id="PS51007">
    <property type="entry name" value="CYTC"/>
    <property type="match status" value="2"/>
</dbReference>
<sequence length="320" mass="34731">MKAYPIVFSALGALATIAMGIGINKTFIQLEEPVSEVVETATSDMADTESAGSIQHFPEISMEDIPDDEKMKEDILFGYNLVNETHVYADEYVGNQLSCTSCHAGAGLESSNASLVGVMADYPQYIARSGGIVTIEERINGCMVRSMNGKKFDVNSPELEAIVAYFKYISTGVEIGTERPWAKSSDMKKVPLPSVSDGERLFQEKSCVACHAADGAGNGANTGPALWGDNSFNDGAGLARLSKIAGYIQSYMPAGQEGTLTEQDAADLAAYILSQDRPEWKGHDKDWPKGGRPSDIMTKERREQVQNGTMNWQELLADFQ</sequence>
<evidence type="ECO:0000256" key="4">
    <source>
        <dbReference type="PROSITE-ProRule" id="PRU00433"/>
    </source>
</evidence>
<evidence type="ECO:0000256" key="3">
    <source>
        <dbReference type="ARBA" id="ARBA00023004"/>
    </source>
</evidence>
<keyword evidence="7" id="KW-1185">Reference proteome</keyword>
<dbReference type="Pfam" id="PF21342">
    <property type="entry name" value="SoxA-TsdA_cyt-c"/>
    <property type="match status" value="1"/>
</dbReference>
<protein>
    <submittedName>
        <fullName evidence="6">C cytochrome</fullName>
    </submittedName>
</protein>
<dbReference type="Gene3D" id="1.10.760.10">
    <property type="entry name" value="Cytochrome c-like domain"/>
    <property type="match status" value="2"/>
</dbReference>
<dbReference type="RefSeq" id="WP_036159168.1">
    <property type="nucleotide sequence ID" value="NZ_AVCX01000001.1"/>
</dbReference>
<proteinExistence type="predicted"/>
<feature type="domain" description="Cytochrome c" evidence="5">
    <location>
        <begin position="193"/>
        <end position="276"/>
    </location>
</feature>
<keyword evidence="2 4" id="KW-0479">Metal-binding</keyword>
<dbReference type="SUPFAM" id="SSF46626">
    <property type="entry name" value="Cytochrome c"/>
    <property type="match status" value="2"/>
</dbReference>
<evidence type="ECO:0000256" key="1">
    <source>
        <dbReference type="ARBA" id="ARBA00022617"/>
    </source>
</evidence>
<dbReference type="InterPro" id="IPR036909">
    <property type="entry name" value="Cyt_c-like_dom_sf"/>
</dbReference>
<comment type="caution">
    <text evidence="6">The sequence shown here is derived from an EMBL/GenBank/DDBJ whole genome shotgun (WGS) entry which is preliminary data.</text>
</comment>
<dbReference type="GO" id="GO:0020037">
    <property type="term" value="F:heme binding"/>
    <property type="evidence" value="ECO:0007669"/>
    <property type="project" value="InterPro"/>
</dbReference>
<organism evidence="6 7">
    <name type="scientific">Lysinibacillus odysseyi 34hs-1 = NBRC 100172</name>
    <dbReference type="NCBI Taxonomy" id="1220589"/>
    <lineage>
        <taxon>Bacteria</taxon>
        <taxon>Bacillati</taxon>
        <taxon>Bacillota</taxon>
        <taxon>Bacilli</taxon>
        <taxon>Bacillales</taxon>
        <taxon>Bacillaceae</taxon>
        <taxon>Lysinibacillus</taxon>
    </lineage>
</organism>
<dbReference type="GO" id="GO:0046872">
    <property type="term" value="F:metal ion binding"/>
    <property type="evidence" value="ECO:0007669"/>
    <property type="project" value="UniProtKB-KW"/>
</dbReference>
<dbReference type="GO" id="GO:0009055">
    <property type="term" value="F:electron transfer activity"/>
    <property type="evidence" value="ECO:0007669"/>
    <property type="project" value="InterPro"/>
</dbReference>
<dbReference type="InterPro" id="IPR051459">
    <property type="entry name" value="Cytochrome_c-type_DH"/>
</dbReference>
<evidence type="ECO:0000259" key="5">
    <source>
        <dbReference type="PROSITE" id="PS51007"/>
    </source>
</evidence>
<dbReference type="EMBL" id="JPVP01000060">
    <property type="protein sequence ID" value="KGR82025.1"/>
    <property type="molecule type" value="Genomic_DNA"/>
</dbReference>
<dbReference type="PANTHER" id="PTHR35008">
    <property type="entry name" value="BLL4482 PROTEIN-RELATED"/>
    <property type="match status" value="1"/>
</dbReference>
<evidence type="ECO:0000313" key="7">
    <source>
        <dbReference type="Proteomes" id="UP000030437"/>
    </source>
</evidence>
<name>A0A0A3IEW2_9BACI</name>
<dbReference type="Proteomes" id="UP000030437">
    <property type="component" value="Unassembled WGS sequence"/>
</dbReference>
<dbReference type="Pfam" id="PF13442">
    <property type="entry name" value="Cytochrome_CBB3"/>
    <property type="match status" value="1"/>
</dbReference>
<dbReference type="OrthoDB" id="9779283at2"/>
<dbReference type="InterPro" id="IPR009056">
    <property type="entry name" value="Cyt_c-like_dom"/>
</dbReference>
<keyword evidence="3 4" id="KW-0408">Iron</keyword>
<keyword evidence="1 4" id="KW-0349">Heme</keyword>
<evidence type="ECO:0000256" key="2">
    <source>
        <dbReference type="ARBA" id="ARBA00022723"/>
    </source>
</evidence>
<evidence type="ECO:0000313" key="6">
    <source>
        <dbReference type="EMBL" id="KGR82025.1"/>
    </source>
</evidence>
<reference evidence="6 7" key="1">
    <citation type="submission" date="2014-02" db="EMBL/GenBank/DDBJ databases">
        <title>Draft genome sequence of Lysinibacillus odysseyi NBRC 100172.</title>
        <authorList>
            <person name="Zhang F."/>
            <person name="Wang G."/>
            <person name="Zhang L."/>
        </authorList>
    </citation>
    <scope>NUCLEOTIDE SEQUENCE [LARGE SCALE GENOMIC DNA]</scope>
    <source>
        <strain evidence="6 7">NBRC 100172</strain>
    </source>
</reference>